<evidence type="ECO:0000313" key="1">
    <source>
        <dbReference type="EMBL" id="EKR65817.1"/>
    </source>
</evidence>
<organism evidence="1 2">
    <name type="scientific">Leptospira weilii str. 2006001853</name>
    <dbReference type="NCBI Taxonomy" id="1001589"/>
    <lineage>
        <taxon>Bacteria</taxon>
        <taxon>Pseudomonadati</taxon>
        <taxon>Spirochaetota</taxon>
        <taxon>Spirochaetia</taxon>
        <taxon>Leptospirales</taxon>
        <taxon>Leptospiraceae</taxon>
        <taxon>Leptospira</taxon>
    </lineage>
</organism>
<evidence type="ECO:0000313" key="2">
    <source>
        <dbReference type="Proteomes" id="UP000001338"/>
    </source>
</evidence>
<dbReference type="Proteomes" id="UP000001338">
    <property type="component" value="Unassembled WGS sequence"/>
</dbReference>
<name>A0A828Z7G1_9LEPT</name>
<dbReference type="AlphaFoldDB" id="A0A828Z7G1"/>
<comment type="caution">
    <text evidence="1">The sequence shown here is derived from an EMBL/GenBank/DDBJ whole genome shotgun (WGS) entry which is preliminary data.</text>
</comment>
<sequence length="37" mass="4174">MCQILPSFGGNSPAWNDEIPKTVIRQSKKIPKSEFLI</sequence>
<proteinExistence type="predicted"/>
<protein>
    <submittedName>
        <fullName evidence="1">Uncharacterized protein</fullName>
    </submittedName>
</protein>
<gene>
    <name evidence="1" type="ORF">LEP1GSC036_2605</name>
</gene>
<accession>A0A828Z7G1</accession>
<dbReference type="EMBL" id="AFLV02000013">
    <property type="protein sequence ID" value="EKR65817.1"/>
    <property type="molecule type" value="Genomic_DNA"/>
</dbReference>
<reference evidence="1 2" key="1">
    <citation type="submission" date="2012-10" db="EMBL/GenBank/DDBJ databases">
        <authorList>
            <person name="Harkins D.M."/>
            <person name="Durkin A.S."/>
            <person name="Brinkac L.M."/>
            <person name="Haft D.H."/>
            <person name="Selengut J.D."/>
            <person name="Sanka R."/>
            <person name="DePew J."/>
            <person name="Purushe J."/>
            <person name="Whelen A.C."/>
            <person name="Vinetz J.M."/>
            <person name="Sutton G.G."/>
            <person name="Nierman W.C."/>
            <person name="Fouts D.E."/>
        </authorList>
    </citation>
    <scope>NUCLEOTIDE SEQUENCE [LARGE SCALE GENOMIC DNA]</scope>
    <source>
        <strain evidence="1 2">2006001853</strain>
    </source>
</reference>